<evidence type="ECO:0000256" key="6">
    <source>
        <dbReference type="ARBA" id="ARBA00022679"/>
    </source>
</evidence>
<protein>
    <recommendedName>
        <fullName evidence="4">asparagine--tRNA ligase</fullName>
        <ecNumber evidence="4">6.1.1.22</ecNumber>
    </recommendedName>
</protein>
<accession>A0A444YZE4</accession>
<dbReference type="PANTHER" id="PTHR22594:SF54">
    <property type="entry name" value="ASPARAGINE--TRNA LIGASE, CYTOPLASMIC 1-RELATED"/>
    <property type="match status" value="1"/>
</dbReference>
<dbReference type="EC" id="6.1.1.22" evidence="4"/>
<evidence type="ECO:0000256" key="3">
    <source>
        <dbReference type="ARBA" id="ARBA00009892"/>
    </source>
</evidence>
<dbReference type="CDD" id="cd00776">
    <property type="entry name" value="AsxRS_core"/>
    <property type="match status" value="1"/>
</dbReference>
<reference evidence="15 16" key="1">
    <citation type="submission" date="2019-01" db="EMBL/GenBank/DDBJ databases">
        <title>Sequencing of cultivated peanut Arachis hypogaea provides insights into genome evolution and oil improvement.</title>
        <authorList>
            <person name="Chen X."/>
        </authorList>
    </citation>
    <scope>NUCLEOTIDE SEQUENCE [LARGE SCALE GENOMIC DNA]</scope>
    <source>
        <strain evidence="16">cv. Fuhuasheng</strain>
        <tissue evidence="15">Leaves</tissue>
    </source>
</reference>
<dbReference type="STRING" id="3818.A0A444YZE4"/>
<proteinExistence type="inferred from homology"/>
<evidence type="ECO:0000256" key="9">
    <source>
        <dbReference type="ARBA" id="ARBA00022917"/>
    </source>
</evidence>
<keyword evidence="16" id="KW-1185">Reference proteome</keyword>
<keyword evidence="5" id="KW-0436">Ligase</keyword>
<dbReference type="InterPro" id="IPR004522">
    <property type="entry name" value="Asn-tRNA-ligase"/>
</dbReference>
<dbReference type="InterPro" id="IPR000738">
    <property type="entry name" value="WHEP-TRS_dom"/>
</dbReference>
<dbReference type="Pfam" id="PF00152">
    <property type="entry name" value="tRNA-synt_2"/>
    <property type="match status" value="2"/>
</dbReference>
<feature type="domain" description="Aminoacyl-transfer RNA synthetases class-II family profile" evidence="13">
    <location>
        <begin position="362"/>
        <end position="595"/>
    </location>
</feature>
<dbReference type="InterPro" id="IPR004364">
    <property type="entry name" value="Aa-tRNA-synt_II"/>
</dbReference>
<evidence type="ECO:0000256" key="4">
    <source>
        <dbReference type="ARBA" id="ARBA00012816"/>
    </source>
</evidence>
<comment type="catalytic activity">
    <reaction evidence="12">
        <text>tRNA(Asn) + L-asparagine + ATP = L-asparaginyl-tRNA(Asn) + AMP + diphosphate + H(+)</text>
        <dbReference type="Rhea" id="RHEA:11180"/>
        <dbReference type="Rhea" id="RHEA-COMP:9659"/>
        <dbReference type="Rhea" id="RHEA-COMP:9674"/>
        <dbReference type="ChEBI" id="CHEBI:15378"/>
        <dbReference type="ChEBI" id="CHEBI:30616"/>
        <dbReference type="ChEBI" id="CHEBI:33019"/>
        <dbReference type="ChEBI" id="CHEBI:58048"/>
        <dbReference type="ChEBI" id="CHEBI:78442"/>
        <dbReference type="ChEBI" id="CHEBI:78515"/>
        <dbReference type="ChEBI" id="CHEBI:456215"/>
        <dbReference type="EC" id="6.1.1.22"/>
    </reaction>
</comment>
<dbReference type="Proteomes" id="UP000289738">
    <property type="component" value="Chromosome B05"/>
</dbReference>
<dbReference type="GO" id="GO:0005524">
    <property type="term" value="F:ATP binding"/>
    <property type="evidence" value="ECO:0007669"/>
    <property type="project" value="UniProtKB-KW"/>
</dbReference>
<dbReference type="GO" id="GO:0006421">
    <property type="term" value="P:asparaginyl-tRNA aminoacylation"/>
    <property type="evidence" value="ECO:0007669"/>
    <property type="project" value="InterPro"/>
</dbReference>
<feature type="domain" description="WHEP-TRS" evidence="14">
    <location>
        <begin position="268"/>
        <end position="324"/>
    </location>
</feature>
<keyword evidence="8" id="KW-0067">ATP-binding</keyword>
<dbReference type="SUPFAM" id="SSF52467">
    <property type="entry name" value="DHS-like NAD/FAD-binding domain"/>
    <property type="match status" value="1"/>
</dbReference>
<dbReference type="GO" id="GO:0016740">
    <property type="term" value="F:transferase activity"/>
    <property type="evidence" value="ECO:0007669"/>
    <property type="project" value="UniProtKB-KW"/>
</dbReference>
<dbReference type="InterPro" id="IPR029035">
    <property type="entry name" value="DHS-like_NAD/FAD-binding_dom"/>
</dbReference>
<keyword evidence="7" id="KW-0547">Nucleotide-binding</keyword>
<dbReference type="InterPro" id="IPR002773">
    <property type="entry name" value="Deoxyhypusine_synthase"/>
</dbReference>
<evidence type="ECO:0000256" key="8">
    <source>
        <dbReference type="ARBA" id="ARBA00022840"/>
    </source>
</evidence>
<evidence type="ECO:0000256" key="12">
    <source>
        <dbReference type="ARBA" id="ARBA00047844"/>
    </source>
</evidence>
<dbReference type="PROSITE" id="PS51185">
    <property type="entry name" value="WHEP_TRS_2"/>
    <property type="match status" value="1"/>
</dbReference>
<dbReference type="Pfam" id="PF01336">
    <property type="entry name" value="tRNA_anti-codon"/>
    <property type="match status" value="1"/>
</dbReference>
<comment type="caution">
    <text evidence="15">The sequence shown here is derived from an EMBL/GenBank/DDBJ whole genome shotgun (WGS) entry which is preliminary data.</text>
</comment>
<keyword evidence="9" id="KW-0648">Protein biosynthesis</keyword>
<dbReference type="Gene3D" id="1.10.287.10">
    <property type="entry name" value="S15/NS1, RNA-binding"/>
    <property type="match status" value="1"/>
</dbReference>
<dbReference type="InterPro" id="IPR012340">
    <property type="entry name" value="NA-bd_OB-fold"/>
</dbReference>
<dbReference type="Pfam" id="PF01916">
    <property type="entry name" value="DS"/>
    <property type="match status" value="1"/>
</dbReference>
<dbReference type="AlphaFoldDB" id="A0A444YZE4"/>
<dbReference type="InterPro" id="IPR002312">
    <property type="entry name" value="Asp/Asn-tRNA-synth_IIb"/>
</dbReference>
<dbReference type="FunFam" id="3.30.930.10:FF:000016">
    <property type="entry name" value="Asparagine--tRNA ligase"/>
    <property type="match status" value="1"/>
</dbReference>
<dbReference type="NCBIfam" id="TIGR00321">
    <property type="entry name" value="dhys"/>
    <property type="match status" value="1"/>
</dbReference>
<dbReference type="PRINTS" id="PR01042">
    <property type="entry name" value="TRNASYNTHASP"/>
</dbReference>
<evidence type="ECO:0000256" key="10">
    <source>
        <dbReference type="ARBA" id="ARBA00023027"/>
    </source>
</evidence>
<dbReference type="GO" id="GO:0005739">
    <property type="term" value="C:mitochondrion"/>
    <property type="evidence" value="ECO:0007669"/>
    <property type="project" value="TreeGrafter"/>
</dbReference>
<gene>
    <name evidence="15" type="ORF">Ahy_B05g074639</name>
</gene>
<dbReference type="GO" id="GO:0003676">
    <property type="term" value="F:nucleic acid binding"/>
    <property type="evidence" value="ECO:0007669"/>
    <property type="project" value="InterPro"/>
</dbReference>
<evidence type="ECO:0000256" key="7">
    <source>
        <dbReference type="ARBA" id="ARBA00022741"/>
    </source>
</evidence>
<dbReference type="PROSITE" id="PS50862">
    <property type="entry name" value="AA_TRNA_LIGASE_II"/>
    <property type="match status" value="1"/>
</dbReference>
<dbReference type="FunFam" id="3.40.910.10:FF:000002">
    <property type="entry name" value="Deoxyhypusine synthase"/>
    <property type="match status" value="1"/>
</dbReference>
<evidence type="ECO:0000259" key="14">
    <source>
        <dbReference type="PROSITE" id="PS51185"/>
    </source>
</evidence>
<evidence type="ECO:0000256" key="2">
    <source>
        <dbReference type="ARBA" id="ARBA00008226"/>
    </source>
</evidence>
<dbReference type="SUPFAM" id="SSF55681">
    <property type="entry name" value="Class II aaRS and biotin synthetases"/>
    <property type="match status" value="1"/>
</dbReference>
<comment type="similarity">
    <text evidence="3">Belongs to the deoxyhypusine synthase family.</text>
</comment>
<dbReference type="Gene3D" id="3.40.910.10">
    <property type="entry name" value="Deoxyhypusine synthase"/>
    <property type="match status" value="1"/>
</dbReference>
<dbReference type="InterPro" id="IPR045864">
    <property type="entry name" value="aa-tRNA-synth_II/BPL/LPL"/>
</dbReference>
<dbReference type="HAMAP" id="MF_00534">
    <property type="entry name" value="Asn_tRNA_synth"/>
    <property type="match status" value="1"/>
</dbReference>
<dbReference type="EMBL" id="SDMP01000015">
    <property type="protein sequence ID" value="RYR07313.1"/>
    <property type="molecule type" value="Genomic_DNA"/>
</dbReference>
<evidence type="ECO:0000313" key="16">
    <source>
        <dbReference type="Proteomes" id="UP000289738"/>
    </source>
</evidence>
<comment type="cofactor">
    <cofactor evidence="1">
        <name>NAD(+)</name>
        <dbReference type="ChEBI" id="CHEBI:57540"/>
    </cofactor>
</comment>
<evidence type="ECO:0000256" key="1">
    <source>
        <dbReference type="ARBA" id="ARBA00001911"/>
    </source>
</evidence>
<organism evidence="15 16">
    <name type="scientific">Arachis hypogaea</name>
    <name type="common">Peanut</name>
    <dbReference type="NCBI Taxonomy" id="3818"/>
    <lineage>
        <taxon>Eukaryota</taxon>
        <taxon>Viridiplantae</taxon>
        <taxon>Streptophyta</taxon>
        <taxon>Embryophyta</taxon>
        <taxon>Tracheophyta</taxon>
        <taxon>Spermatophyta</taxon>
        <taxon>Magnoliopsida</taxon>
        <taxon>eudicotyledons</taxon>
        <taxon>Gunneridae</taxon>
        <taxon>Pentapetalae</taxon>
        <taxon>rosids</taxon>
        <taxon>fabids</taxon>
        <taxon>Fabales</taxon>
        <taxon>Fabaceae</taxon>
        <taxon>Papilionoideae</taxon>
        <taxon>50 kb inversion clade</taxon>
        <taxon>dalbergioids sensu lato</taxon>
        <taxon>Dalbergieae</taxon>
        <taxon>Pterocarpus clade</taxon>
        <taxon>Arachis</taxon>
    </lineage>
</organism>
<comment type="similarity">
    <text evidence="2">Belongs to the class-II aminoacyl-tRNA synthetase family.</text>
</comment>
<dbReference type="Gene3D" id="2.40.50.140">
    <property type="entry name" value="Nucleic acid-binding proteins"/>
    <property type="match status" value="1"/>
</dbReference>
<dbReference type="PANTHER" id="PTHR22594">
    <property type="entry name" value="ASPARTYL/LYSYL-TRNA SYNTHETASE"/>
    <property type="match status" value="1"/>
</dbReference>
<sequence>MSSQRIDIKGFSDICVSLFHTFTFSPEERNRERKKPMAEATAEQLAATTINDDGIVPKAEFSDRVPINSIISRADGGSGLAGKKARVGGWVKTGRKADKDAFAFLELNDGSCPGNLQVIVEAGLVAGELSQVVPTGTCVVVDGELKLPPEGAKQKVELRAEKVVHVGPVDPAKYPLPKMRLTLEFLRDFVHLRSRTNTISAVARIRNALAYASHTFFNKHGFLYVHTPIITTSDCEGAGEMFQVTTLLSEAERLEKELVHNPPPTEAEVEAARVVVKEKGEIVSQLKSAKASKKEIGAAVDELKKSKDTLSKLEERSKLKPGIPKKDDGNVDYAKDFFARQAFLTVSGQLQVESYACALSSVYTFGPTFRAENSHTSRHLAEFWMVEPELAFAELKDDMNCAEAYVRFLCQWLLDNCLEDMKFMADKFDKGCIDRLKMVASTPFVRVSYTEAVEILEEAVKNGKKFDNEVKWGIDLASEHERYLTEVKFQKPVIVYNYPKDIKAFYMRLNDDSKTVAAMDVLVPKVGELIGGSQREERYDVIVQRIKEMGLPLEPYEWYLDLRRYGTVKHSGFGLGFERMILFATGLENIRDVIPFPRYPVQFDSTSSWSYKQKSSEYVLMQLNLGTCAGFVSVKCQIALNSRYLYIFGCELYTLANSFAKAVMHVCAPRTVLQFSQELLSLGFSSMGEAKEDNVVLSSVHSTVFKESENLEGKCTKIEGYDFNQGVNYHQLLKSMVTTGFQASNLGDAIQVINQMVCFVCFSFYCLCNFWGTGLKLDWRLADEPVVDDCSEEERDLGYRRSVTCKVFLGFTSNLISSGVRDTVRFLVQHHMVDVIVTTTGGIEEDLIKCLAPTYKGDFSLDGAYLRSKGLNRIGNLLVPNDNYCKFEDWIIPIFDQMLTEQNNENVIWTPSKLIARLGKEIKNESSYLYWAYKNNIPVFCPGLTDGSLGDMLYFHSFRNPGLIVDIVQDIRAMNGEAVHASPRKTGMIILGGGLPKHHICNANMMRNGADYAVFINTAQEFDGSDSGARPDEAVSWGKIRGSAKTVKVHCDATIAFPLLVAETFAPRVKPCNQ</sequence>
<dbReference type="SUPFAM" id="SSF50249">
    <property type="entry name" value="Nucleic acid-binding proteins"/>
    <property type="match status" value="1"/>
</dbReference>
<dbReference type="NCBIfam" id="NF003037">
    <property type="entry name" value="PRK03932.1"/>
    <property type="match status" value="1"/>
</dbReference>
<name>A0A444YZE4_ARAHY</name>
<evidence type="ECO:0000259" key="13">
    <source>
        <dbReference type="PROSITE" id="PS50862"/>
    </source>
</evidence>
<keyword evidence="10" id="KW-0520">NAD</keyword>
<keyword evidence="11" id="KW-0030">Aminoacyl-tRNA synthetase</keyword>
<dbReference type="NCBIfam" id="TIGR00457">
    <property type="entry name" value="asnS"/>
    <property type="match status" value="1"/>
</dbReference>
<keyword evidence="6" id="KW-0808">Transferase</keyword>
<evidence type="ECO:0000256" key="11">
    <source>
        <dbReference type="ARBA" id="ARBA00023146"/>
    </source>
</evidence>
<dbReference type="InterPro" id="IPR004365">
    <property type="entry name" value="NA-bd_OB_tRNA"/>
</dbReference>
<dbReference type="Gene3D" id="3.30.930.10">
    <property type="entry name" value="Bira Bifunctional Protein, Domain 2"/>
    <property type="match status" value="1"/>
</dbReference>
<dbReference type="InterPro" id="IPR036982">
    <property type="entry name" value="Deoxyhypusine_synthase_sf"/>
</dbReference>
<dbReference type="GO" id="GO:0004816">
    <property type="term" value="F:asparagine-tRNA ligase activity"/>
    <property type="evidence" value="ECO:0007669"/>
    <property type="project" value="UniProtKB-EC"/>
</dbReference>
<evidence type="ECO:0000313" key="15">
    <source>
        <dbReference type="EMBL" id="RYR07313.1"/>
    </source>
</evidence>
<dbReference type="InterPro" id="IPR006195">
    <property type="entry name" value="aa-tRNA-synth_II"/>
</dbReference>
<dbReference type="CDD" id="cd04318">
    <property type="entry name" value="EcAsnRS_like_N"/>
    <property type="match status" value="1"/>
</dbReference>
<evidence type="ECO:0000256" key="5">
    <source>
        <dbReference type="ARBA" id="ARBA00022598"/>
    </source>
</evidence>